<comment type="caution">
    <text evidence="1">The sequence shown here is derived from an EMBL/GenBank/DDBJ whole genome shotgun (WGS) entry which is preliminary data.</text>
</comment>
<proteinExistence type="predicted"/>
<reference evidence="1" key="1">
    <citation type="submission" date="2021-06" db="EMBL/GenBank/DDBJ databases">
        <title>Parelaphostrongylus tenuis whole genome reference sequence.</title>
        <authorList>
            <person name="Garwood T.J."/>
            <person name="Larsen P.A."/>
            <person name="Fountain-Jones N.M."/>
            <person name="Garbe J.R."/>
            <person name="Macchietto M.G."/>
            <person name="Kania S.A."/>
            <person name="Gerhold R.W."/>
            <person name="Richards J.E."/>
            <person name="Wolf T.M."/>
        </authorList>
    </citation>
    <scope>NUCLEOTIDE SEQUENCE</scope>
    <source>
        <strain evidence="1">MNPRO001-30</strain>
        <tissue evidence="1">Meninges</tissue>
    </source>
</reference>
<accession>A0AAD5LXH9</accession>
<dbReference type="AlphaFoldDB" id="A0AAD5LXH9"/>
<protein>
    <submittedName>
        <fullName evidence="1">Uncharacterized protein</fullName>
    </submittedName>
</protein>
<name>A0AAD5LXH9_PARTN</name>
<gene>
    <name evidence="1" type="ORF">KIN20_003845</name>
</gene>
<sequence>MASDSVVVSDIKKKLPLSLLGLDLLAAEPPFPEHFPPQLITQPRSHTWRNVLSVTRRLNSSSYYASDLSTHQRHYTSIE</sequence>
<dbReference type="EMBL" id="JAHQIW010000517">
    <property type="protein sequence ID" value="KAJ1348527.1"/>
    <property type="molecule type" value="Genomic_DNA"/>
</dbReference>
<evidence type="ECO:0000313" key="2">
    <source>
        <dbReference type="Proteomes" id="UP001196413"/>
    </source>
</evidence>
<organism evidence="1 2">
    <name type="scientific">Parelaphostrongylus tenuis</name>
    <name type="common">Meningeal worm</name>
    <dbReference type="NCBI Taxonomy" id="148309"/>
    <lineage>
        <taxon>Eukaryota</taxon>
        <taxon>Metazoa</taxon>
        <taxon>Ecdysozoa</taxon>
        <taxon>Nematoda</taxon>
        <taxon>Chromadorea</taxon>
        <taxon>Rhabditida</taxon>
        <taxon>Rhabditina</taxon>
        <taxon>Rhabditomorpha</taxon>
        <taxon>Strongyloidea</taxon>
        <taxon>Metastrongylidae</taxon>
        <taxon>Parelaphostrongylus</taxon>
    </lineage>
</organism>
<evidence type="ECO:0000313" key="1">
    <source>
        <dbReference type="EMBL" id="KAJ1348527.1"/>
    </source>
</evidence>
<dbReference type="Proteomes" id="UP001196413">
    <property type="component" value="Unassembled WGS sequence"/>
</dbReference>
<keyword evidence="2" id="KW-1185">Reference proteome</keyword>